<reference evidence="1" key="1">
    <citation type="submission" date="2022-03" db="EMBL/GenBank/DDBJ databases">
        <authorList>
            <person name="Martin H S."/>
        </authorList>
    </citation>
    <scope>NUCLEOTIDE SEQUENCE</scope>
</reference>
<name>A0ABN8I7W9_9NEOP</name>
<accession>A0ABN8I7W9</accession>
<evidence type="ECO:0000313" key="1">
    <source>
        <dbReference type="EMBL" id="CAH2048319.1"/>
    </source>
</evidence>
<sequence>MGRSSSAGDDVTGAWGRFVVQDQRAGQVAACVPPYRSRQMRPGGKSDSLSMGTHADFMEVPFSQNSFGFG</sequence>
<keyword evidence="2" id="KW-1185">Reference proteome</keyword>
<gene>
    <name evidence="1" type="ORF">IPOD504_LOCUS6003</name>
</gene>
<dbReference type="Proteomes" id="UP000837857">
    <property type="component" value="Chromosome 18"/>
</dbReference>
<dbReference type="EMBL" id="OW152830">
    <property type="protein sequence ID" value="CAH2048319.1"/>
    <property type="molecule type" value="Genomic_DNA"/>
</dbReference>
<organism evidence="1 2">
    <name type="scientific">Iphiclides podalirius</name>
    <name type="common">scarce swallowtail</name>
    <dbReference type="NCBI Taxonomy" id="110791"/>
    <lineage>
        <taxon>Eukaryota</taxon>
        <taxon>Metazoa</taxon>
        <taxon>Ecdysozoa</taxon>
        <taxon>Arthropoda</taxon>
        <taxon>Hexapoda</taxon>
        <taxon>Insecta</taxon>
        <taxon>Pterygota</taxon>
        <taxon>Neoptera</taxon>
        <taxon>Endopterygota</taxon>
        <taxon>Lepidoptera</taxon>
        <taxon>Glossata</taxon>
        <taxon>Ditrysia</taxon>
        <taxon>Papilionoidea</taxon>
        <taxon>Papilionidae</taxon>
        <taxon>Papilioninae</taxon>
        <taxon>Iphiclides</taxon>
    </lineage>
</organism>
<proteinExistence type="predicted"/>
<feature type="non-terminal residue" evidence="1">
    <location>
        <position position="70"/>
    </location>
</feature>
<protein>
    <submittedName>
        <fullName evidence="1">Uncharacterized protein</fullName>
    </submittedName>
</protein>
<evidence type="ECO:0000313" key="2">
    <source>
        <dbReference type="Proteomes" id="UP000837857"/>
    </source>
</evidence>